<evidence type="ECO:0000256" key="1">
    <source>
        <dbReference type="SAM" id="Phobius"/>
    </source>
</evidence>
<accession>A0A3Q9BT99</accession>
<evidence type="ECO:0000313" key="3">
    <source>
        <dbReference type="Proteomes" id="UP000275663"/>
    </source>
</evidence>
<dbReference type="EMBL" id="CP034464">
    <property type="protein sequence ID" value="AZP14024.1"/>
    <property type="molecule type" value="Genomic_DNA"/>
</dbReference>
<sequence>MFTRASSVWLRSLRSYVFFLILFNILWEFLQLPLYTIWTHENYQEIVYMVLHCTAGDAMIGTLSLVLSLIFAGTETWPYGRFREVAISTILLGVGYTVFSEWHNTTVTHNWAYTSAMPTFFGIGLAPLGQWIVIPSVSFWRIHRRLHTEQ</sequence>
<dbReference type="Proteomes" id="UP000275663">
    <property type="component" value="Chromosome"/>
</dbReference>
<dbReference type="KEGG" id="upv:EJN92_19710"/>
<feature type="transmembrane region" description="Helical" evidence="1">
    <location>
        <begin position="119"/>
        <end position="140"/>
    </location>
</feature>
<keyword evidence="1" id="KW-1133">Transmembrane helix</keyword>
<feature type="transmembrane region" description="Helical" evidence="1">
    <location>
        <begin position="82"/>
        <end position="99"/>
    </location>
</feature>
<keyword evidence="1" id="KW-0812">Transmembrane</keyword>
<evidence type="ECO:0000313" key="2">
    <source>
        <dbReference type="EMBL" id="AZP14024.1"/>
    </source>
</evidence>
<keyword evidence="1" id="KW-0472">Membrane</keyword>
<feature type="transmembrane region" description="Helical" evidence="1">
    <location>
        <begin position="46"/>
        <end position="70"/>
    </location>
</feature>
<reference evidence="2 3" key="1">
    <citation type="journal article" date="2011" name="Int. J. Syst. Evol. Microbiol.">
        <title>Description of Undibacterium oligocarboniphilum sp. nov., isolated from purified water, and Undibacterium pigrum strain CCUG 49012 as the type strain of Undibacterium parvum sp. nov., and emended descriptions of the genus Undibacterium and the species Undibacterium pigrum.</title>
        <authorList>
            <person name="Eder W."/>
            <person name="Wanner G."/>
            <person name="Ludwig W."/>
            <person name="Busse H.J."/>
            <person name="Ziemke-Kageler F."/>
            <person name="Lang E."/>
        </authorList>
    </citation>
    <scope>NUCLEOTIDE SEQUENCE [LARGE SCALE GENOMIC DNA]</scope>
    <source>
        <strain evidence="2 3">DSM 23061</strain>
    </source>
</reference>
<gene>
    <name evidence="2" type="ORF">EJN92_19710</name>
</gene>
<proteinExistence type="predicted"/>
<dbReference type="AlphaFoldDB" id="A0A3Q9BT99"/>
<organism evidence="2 3">
    <name type="scientific">Undibacterium parvum</name>
    <dbReference type="NCBI Taxonomy" id="401471"/>
    <lineage>
        <taxon>Bacteria</taxon>
        <taxon>Pseudomonadati</taxon>
        <taxon>Pseudomonadota</taxon>
        <taxon>Betaproteobacteria</taxon>
        <taxon>Burkholderiales</taxon>
        <taxon>Oxalobacteraceae</taxon>
        <taxon>Undibacterium</taxon>
    </lineage>
</organism>
<protein>
    <submittedName>
        <fullName evidence="2">Uncharacterized protein</fullName>
    </submittedName>
</protein>
<keyword evidence="3" id="KW-1185">Reference proteome</keyword>
<feature type="transmembrane region" description="Helical" evidence="1">
    <location>
        <begin position="12"/>
        <end position="34"/>
    </location>
</feature>
<name>A0A3Q9BT99_9BURK</name>